<comment type="caution">
    <text evidence="4">The sequence shown here is derived from an EMBL/GenBank/DDBJ whole genome shotgun (WGS) entry which is preliminary data.</text>
</comment>
<dbReference type="InterPro" id="IPR011009">
    <property type="entry name" value="Kinase-like_dom_sf"/>
</dbReference>
<dbReference type="PANTHER" id="PTHR44329:SF214">
    <property type="entry name" value="PROTEIN KINASE DOMAIN-CONTAINING PROTEIN"/>
    <property type="match status" value="1"/>
</dbReference>
<accession>A0A6A4CL82</accession>
<proteinExistence type="predicted"/>
<dbReference type="GO" id="GO:0004674">
    <property type="term" value="F:protein serine/threonine kinase activity"/>
    <property type="evidence" value="ECO:0007669"/>
    <property type="project" value="TreeGrafter"/>
</dbReference>
<dbReference type="InterPro" id="IPR000719">
    <property type="entry name" value="Prot_kinase_dom"/>
</dbReference>
<dbReference type="InterPro" id="IPR051681">
    <property type="entry name" value="Ser/Thr_Kinases-Pseudokinases"/>
</dbReference>
<protein>
    <recommendedName>
        <fullName evidence="3">Protein kinase domain-containing protein</fullName>
    </recommendedName>
</protein>
<dbReference type="SUPFAM" id="SSF56112">
    <property type="entry name" value="Protein kinase-like (PK-like)"/>
    <property type="match status" value="1"/>
</dbReference>
<feature type="domain" description="Protein kinase" evidence="3">
    <location>
        <begin position="282"/>
        <end position="558"/>
    </location>
</feature>
<name>A0A6A4CL82_9STRA</name>
<evidence type="ECO:0000313" key="5">
    <source>
        <dbReference type="Proteomes" id="UP000434957"/>
    </source>
</evidence>
<dbReference type="SMART" id="SM00220">
    <property type="entry name" value="S_TKc"/>
    <property type="match status" value="1"/>
</dbReference>
<feature type="transmembrane region" description="Helical" evidence="2">
    <location>
        <begin position="202"/>
        <end position="223"/>
    </location>
</feature>
<evidence type="ECO:0000313" key="4">
    <source>
        <dbReference type="EMBL" id="KAE9292981.1"/>
    </source>
</evidence>
<dbReference type="InterPro" id="IPR008271">
    <property type="entry name" value="Ser/Thr_kinase_AS"/>
</dbReference>
<dbReference type="PROSITE" id="PS00108">
    <property type="entry name" value="PROTEIN_KINASE_ST"/>
    <property type="match status" value="1"/>
</dbReference>
<sequence>MAQTVSTVYYLGYTCDASAGRVDIYAGSYLCSTGCQRETSDWRSYQSYCDNDVDYAEVVDEAFKGAAYILVEAFGSDCMTLVDATAFQASGRCVQVIEYVADWNFATYAIVKENKNGSVSIRYYTDSTCDSPLLESVPILNGSIYTQDIDIDQATLNSTSCDEDNYRWTYSAATTNGSSQESIGSSSSETSTTTSSGSNTGLTIGVAGGVVAVVLIVLGVFLCRRRSTGKTSGHIVGIGYDTEGGQRTTSLTGTAQSGEMSGQTGLWRDDVITAKRISRRDVHIDQLLSRGAFGEVYSGTFDGLRVAVKMLPPETRGVIPNVNSFLSEAKMTATMDHPRIISVIGVAWNSLSDLCVVMEFMEGGDLRALLDQYQSTKHPVGIDHDKATIALHVCHALTYLHSLMPPVIHRDLKSRNILLNQNLEAKLTDFGISRERPDRTMTAGVGTSLWMAPEVMLGERYDDKADMFSFGVVLSELDVHTLPYAMAKEKNQDSDGRKLPDTVLLQQVAMGRLRVEFSESSPHAIVELGVSCVSVDPRMRPTAAEALYRLQVVLAQEF</sequence>
<dbReference type="EMBL" id="QXFT01002800">
    <property type="protein sequence ID" value="KAE9292981.1"/>
    <property type="molecule type" value="Genomic_DNA"/>
</dbReference>
<evidence type="ECO:0000256" key="2">
    <source>
        <dbReference type="SAM" id="Phobius"/>
    </source>
</evidence>
<dbReference type="PROSITE" id="PS50011">
    <property type="entry name" value="PROTEIN_KINASE_DOM"/>
    <property type="match status" value="1"/>
</dbReference>
<dbReference type="Proteomes" id="UP000434957">
    <property type="component" value="Unassembled WGS sequence"/>
</dbReference>
<dbReference type="PANTHER" id="PTHR44329">
    <property type="entry name" value="SERINE/THREONINE-PROTEIN KINASE TNNI3K-RELATED"/>
    <property type="match status" value="1"/>
</dbReference>
<feature type="region of interest" description="Disordered" evidence="1">
    <location>
        <begin position="176"/>
        <end position="199"/>
    </location>
</feature>
<dbReference type="Pfam" id="PF00069">
    <property type="entry name" value="Pkinase"/>
    <property type="match status" value="1"/>
</dbReference>
<dbReference type="AlphaFoldDB" id="A0A6A4CL82"/>
<keyword evidence="5" id="KW-1185">Reference proteome</keyword>
<keyword evidence="2" id="KW-0472">Membrane</keyword>
<dbReference type="GO" id="GO:0005524">
    <property type="term" value="F:ATP binding"/>
    <property type="evidence" value="ECO:0007669"/>
    <property type="project" value="InterPro"/>
</dbReference>
<keyword evidence="2" id="KW-0812">Transmembrane</keyword>
<keyword evidence="2" id="KW-1133">Transmembrane helix</keyword>
<organism evidence="4 5">
    <name type="scientific">Phytophthora rubi</name>
    <dbReference type="NCBI Taxonomy" id="129364"/>
    <lineage>
        <taxon>Eukaryota</taxon>
        <taxon>Sar</taxon>
        <taxon>Stramenopiles</taxon>
        <taxon>Oomycota</taxon>
        <taxon>Peronosporomycetes</taxon>
        <taxon>Peronosporales</taxon>
        <taxon>Peronosporaceae</taxon>
        <taxon>Phytophthora</taxon>
    </lineage>
</organism>
<evidence type="ECO:0000256" key="1">
    <source>
        <dbReference type="SAM" id="MobiDB-lite"/>
    </source>
</evidence>
<evidence type="ECO:0000259" key="3">
    <source>
        <dbReference type="PROSITE" id="PS50011"/>
    </source>
</evidence>
<reference evidence="4 5" key="1">
    <citation type="submission" date="2018-08" db="EMBL/GenBank/DDBJ databases">
        <title>Genomic investigation of the strawberry pathogen Phytophthora fragariae indicates pathogenicity is determined by transcriptional variation in three key races.</title>
        <authorList>
            <person name="Adams T.M."/>
            <person name="Armitage A.D."/>
            <person name="Sobczyk M.K."/>
            <person name="Bates H.J."/>
            <person name="Dunwell J.M."/>
            <person name="Nellist C.F."/>
            <person name="Harrison R.J."/>
        </authorList>
    </citation>
    <scope>NUCLEOTIDE SEQUENCE [LARGE SCALE GENOMIC DNA]</scope>
    <source>
        <strain evidence="4 5">SCRP333</strain>
    </source>
</reference>
<gene>
    <name evidence="4" type="ORF">PR003_g24623</name>
</gene>
<dbReference type="Gene3D" id="1.10.510.10">
    <property type="entry name" value="Transferase(Phosphotransferase) domain 1"/>
    <property type="match status" value="1"/>
</dbReference>
<dbReference type="Gene3D" id="3.30.200.20">
    <property type="entry name" value="Phosphorylase Kinase, domain 1"/>
    <property type="match status" value="1"/>
</dbReference>